<gene>
    <name evidence="2" type="primary">GLEAN_00985</name>
    <name evidence="2" type="ORF">TcasGA2_TC000985</name>
</gene>
<dbReference type="PhylomeDB" id="D6W9F6"/>
<evidence type="ECO:0000256" key="1">
    <source>
        <dbReference type="SAM" id="MobiDB-lite"/>
    </source>
</evidence>
<dbReference type="OrthoDB" id="10067479at2759"/>
<proteinExistence type="predicted"/>
<dbReference type="InterPro" id="IPR027973">
    <property type="entry name" value="FSAF1-like"/>
</dbReference>
<reference evidence="2 3" key="1">
    <citation type="journal article" date="2008" name="Nature">
        <title>The genome of the model beetle and pest Tribolium castaneum.</title>
        <authorList>
            <consortium name="Tribolium Genome Sequencing Consortium"/>
            <person name="Richards S."/>
            <person name="Gibbs R.A."/>
            <person name="Weinstock G.M."/>
            <person name="Brown S.J."/>
            <person name="Denell R."/>
            <person name="Beeman R.W."/>
            <person name="Gibbs R."/>
            <person name="Beeman R.W."/>
            <person name="Brown S.J."/>
            <person name="Bucher G."/>
            <person name="Friedrich M."/>
            <person name="Grimmelikhuijzen C.J."/>
            <person name="Klingler M."/>
            <person name="Lorenzen M."/>
            <person name="Richards S."/>
            <person name="Roth S."/>
            <person name="Schroder R."/>
            <person name="Tautz D."/>
            <person name="Zdobnov E.M."/>
            <person name="Muzny D."/>
            <person name="Gibbs R.A."/>
            <person name="Weinstock G.M."/>
            <person name="Attaway T."/>
            <person name="Bell S."/>
            <person name="Buhay C.J."/>
            <person name="Chandrabose M.N."/>
            <person name="Chavez D."/>
            <person name="Clerk-Blankenburg K.P."/>
            <person name="Cree A."/>
            <person name="Dao M."/>
            <person name="Davis C."/>
            <person name="Chacko J."/>
            <person name="Dinh H."/>
            <person name="Dugan-Rocha S."/>
            <person name="Fowler G."/>
            <person name="Garner T.T."/>
            <person name="Garnes J."/>
            <person name="Gnirke A."/>
            <person name="Hawes A."/>
            <person name="Hernandez J."/>
            <person name="Hines S."/>
            <person name="Holder M."/>
            <person name="Hume J."/>
            <person name="Jhangiani S.N."/>
            <person name="Joshi V."/>
            <person name="Khan Z.M."/>
            <person name="Jackson L."/>
            <person name="Kovar C."/>
            <person name="Kowis A."/>
            <person name="Lee S."/>
            <person name="Lewis L.R."/>
            <person name="Margolis J."/>
            <person name="Morgan M."/>
            <person name="Nazareth L.V."/>
            <person name="Nguyen N."/>
            <person name="Okwuonu G."/>
            <person name="Parker D."/>
            <person name="Richards S."/>
            <person name="Ruiz S.J."/>
            <person name="Santibanez J."/>
            <person name="Savard J."/>
            <person name="Scherer S.E."/>
            <person name="Schneider B."/>
            <person name="Sodergren E."/>
            <person name="Tautz D."/>
            <person name="Vattahil S."/>
            <person name="Villasana D."/>
            <person name="White C.S."/>
            <person name="Wright R."/>
            <person name="Park Y."/>
            <person name="Beeman R.W."/>
            <person name="Lord J."/>
            <person name="Oppert B."/>
            <person name="Lorenzen M."/>
            <person name="Brown S."/>
            <person name="Wang L."/>
            <person name="Savard J."/>
            <person name="Tautz D."/>
            <person name="Richards S."/>
            <person name="Weinstock G."/>
            <person name="Gibbs R.A."/>
            <person name="Liu Y."/>
            <person name="Worley K."/>
            <person name="Weinstock G."/>
            <person name="Elsik C.G."/>
            <person name="Reese J.T."/>
            <person name="Elhaik E."/>
            <person name="Landan G."/>
            <person name="Graur D."/>
            <person name="Arensburger P."/>
            <person name="Atkinson P."/>
            <person name="Beeman R.W."/>
            <person name="Beidler J."/>
            <person name="Brown S.J."/>
            <person name="Demuth J.P."/>
            <person name="Drury D.W."/>
            <person name="Du Y.Z."/>
            <person name="Fujiwara H."/>
            <person name="Lorenzen M."/>
            <person name="Maselli V."/>
            <person name="Osanai M."/>
            <person name="Park Y."/>
            <person name="Robertson H.M."/>
            <person name="Tu Z."/>
            <person name="Wang J.J."/>
            <person name="Wang S."/>
            <person name="Richards S."/>
            <person name="Song H."/>
            <person name="Zhang L."/>
            <person name="Sodergren E."/>
            <person name="Werner D."/>
            <person name="Stanke M."/>
            <person name="Morgenstern B."/>
            <person name="Solovyev V."/>
            <person name="Kosarev P."/>
            <person name="Brown G."/>
            <person name="Chen H.C."/>
            <person name="Ermolaeva O."/>
            <person name="Hlavina W."/>
            <person name="Kapustin Y."/>
            <person name="Kiryutin B."/>
            <person name="Kitts P."/>
            <person name="Maglott D."/>
            <person name="Pruitt K."/>
            <person name="Sapojnikov V."/>
            <person name="Souvorov A."/>
            <person name="Mackey A.J."/>
            <person name="Waterhouse R.M."/>
            <person name="Wyder S."/>
            <person name="Zdobnov E.M."/>
            <person name="Zdobnov E.M."/>
            <person name="Wyder S."/>
            <person name="Kriventseva E.V."/>
            <person name="Kadowaki T."/>
            <person name="Bork P."/>
            <person name="Aranda M."/>
            <person name="Bao R."/>
            <person name="Beermann A."/>
            <person name="Berns N."/>
            <person name="Bolognesi R."/>
            <person name="Bonneton F."/>
            <person name="Bopp D."/>
            <person name="Brown S.J."/>
            <person name="Bucher G."/>
            <person name="Butts T."/>
            <person name="Chaumot A."/>
            <person name="Denell R.E."/>
            <person name="Ferrier D.E."/>
            <person name="Friedrich M."/>
            <person name="Gordon C.M."/>
            <person name="Jindra M."/>
            <person name="Klingler M."/>
            <person name="Lan Q."/>
            <person name="Lattorff H.M."/>
            <person name="Laudet V."/>
            <person name="von Levetsow C."/>
            <person name="Liu Z."/>
            <person name="Lutz R."/>
            <person name="Lynch J.A."/>
            <person name="da Fonseca R.N."/>
            <person name="Posnien N."/>
            <person name="Reuter R."/>
            <person name="Roth S."/>
            <person name="Savard J."/>
            <person name="Schinko J.B."/>
            <person name="Schmitt C."/>
            <person name="Schoppmeier M."/>
            <person name="Schroder R."/>
            <person name="Shippy T.D."/>
            <person name="Simonnet F."/>
            <person name="Marques-Souza H."/>
            <person name="Tautz D."/>
            <person name="Tomoyasu Y."/>
            <person name="Trauner J."/>
            <person name="Van der Zee M."/>
            <person name="Vervoort M."/>
            <person name="Wittkopp N."/>
            <person name="Wimmer E.A."/>
            <person name="Yang X."/>
            <person name="Jones A.K."/>
            <person name="Sattelle D.B."/>
            <person name="Ebert P.R."/>
            <person name="Nelson D."/>
            <person name="Scott J.G."/>
            <person name="Beeman R.W."/>
            <person name="Muthukrishnan S."/>
            <person name="Kramer K.J."/>
            <person name="Arakane Y."/>
            <person name="Beeman R.W."/>
            <person name="Zhu Q."/>
            <person name="Hogenkamp D."/>
            <person name="Dixit R."/>
            <person name="Oppert B."/>
            <person name="Jiang H."/>
            <person name="Zou Z."/>
            <person name="Marshall J."/>
            <person name="Elpidina E."/>
            <person name="Vinokurov K."/>
            <person name="Oppert C."/>
            <person name="Zou Z."/>
            <person name="Evans J."/>
            <person name="Lu Z."/>
            <person name="Zhao P."/>
            <person name="Sumathipala N."/>
            <person name="Altincicek B."/>
            <person name="Vilcinskas A."/>
            <person name="Williams M."/>
            <person name="Hultmark D."/>
            <person name="Hetru C."/>
            <person name="Jiang H."/>
            <person name="Grimmelikhuijzen C.J."/>
            <person name="Hauser F."/>
            <person name="Cazzamali G."/>
            <person name="Williamson M."/>
            <person name="Park Y."/>
            <person name="Li B."/>
            <person name="Tanaka Y."/>
            <person name="Predel R."/>
            <person name="Neupert S."/>
            <person name="Schachtner J."/>
            <person name="Verleyen P."/>
            <person name="Raible F."/>
            <person name="Bork P."/>
            <person name="Friedrich M."/>
            <person name="Walden K.K."/>
            <person name="Robertson H.M."/>
            <person name="Angeli S."/>
            <person name="Foret S."/>
            <person name="Bucher G."/>
            <person name="Schuetz S."/>
            <person name="Maleszka R."/>
            <person name="Wimmer E.A."/>
            <person name="Beeman R.W."/>
            <person name="Lorenzen M."/>
            <person name="Tomoyasu Y."/>
            <person name="Miller S.C."/>
            <person name="Grossmann D."/>
            <person name="Bucher G."/>
        </authorList>
    </citation>
    <scope>NUCLEOTIDE SEQUENCE [LARGE SCALE GENOMIC DNA]</scope>
    <source>
        <strain evidence="2 3">Georgia GA2</strain>
    </source>
</reference>
<feature type="region of interest" description="Disordered" evidence="1">
    <location>
        <begin position="111"/>
        <end position="142"/>
    </location>
</feature>
<protein>
    <submittedName>
        <fullName evidence="2">Uncharacterized protein</fullName>
    </submittedName>
</protein>
<dbReference type="HOGENOM" id="CLU_120627_0_0_1"/>
<dbReference type="KEGG" id="tca:103315074"/>
<dbReference type="AlphaFoldDB" id="D6W9F6"/>
<evidence type="ECO:0000313" key="3">
    <source>
        <dbReference type="Proteomes" id="UP000007266"/>
    </source>
</evidence>
<dbReference type="EMBL" id="KQ971312">
    <property type="protein sequence ID" value="EEZ98488.1"/>
    <property type="molecule type" value="Genomic_DNA"/>
</dbReference>
<evidence type="ECO:0000313" key="2">
    <source>
        <dbReference type="EMBL" id="EEZ98488.1"/>
    </source>
</evidence>
<organism evidence="2 3">
    <name type="scientific">Tribolium castaneum</name>
    <name type="common">Red flour beetle</name>
    <dbReference type="NCBI Taxonomy" id="7070"/>
    <lineage>
        <taxon>Eukaryota</taxon>
        <taxon>Metazoa</taxon>
        <taxon>Ecdysozoa</taxon>
        <taxon>Arthropoda</taxon>
        <taxon>Hexapoda</taxon>
        <taxon>Insecta</taxon>
        <taxon>Pterygota</taxon>
        <taxon>Neoptera</taxon>
        <taxon>Endopterygota</taxon>
        <taxon>Coleoptera</taxon>
        <taxon>Polyphaga</taxon>
        <taxon>Cucujiformia</taxon>
        <taxon>Tenebrionidae</taxon>
        <taxon>Tenebrionidae incertae sedis</taxon>
        <taxon>Tribolium</taxon>
    </lineage>
</organism>
<reference evidence="2 3" key="2">
    <citation type="journal article" date="2010" name="Nucleic Acids Res.">
        <title>BeetleBase in 2010: revisions to provide comprehensive genomic information for Tribolium castaneum.</title>
        <authorList>
            <person name="Kim H.S."/>
            <person name="Murphy T."/>
            <person name="Xia J."/>
            <person name="Caragea D."/>
            <person name="Park Y."/>
            <person name="Beeman R.W."/>
            <person name="Lorenzen M.D."/>
            <person name="Butcher S."/>
            <person name="Manak J.R."/>
            <person name="Brown S.J."/>
        </authorList>
    </citation>
    <scope>GENOME REANNOTATION</scope>
    <source>
        <strain evidence="2 3">Georgia GA2</strain>
    </source>
</reference>
<dbReference type="InterPro" id="IPR052852">
    <property type="entry name" value="SSU_Processome_Comp"/>
</dbReference>
<dbReference type="PANTHER" id="PTHR28366">
    <property type="entry name" value="CHROMOSOME 1 OPEN READING FRAME 131"/>
    <property type="match status" value="1"/>
</dbReference>
<dbReference type="Pfam" id="PF15375">
    <property type="entry name" value="FSAF1"/>
    <property type="match status" value="1"/>
</dbReference>
<dbReference type="Proteomes" id="UP000007266">
    <property type="component" value="Linkage group 2"/>
</dbReference>
<dbReference type="OMA" id="VFQEPQA"/>
<name>D6W9F6_TRICA</name>
<dbReference type="STRING" id="7070.D6W9F6"/>
<dbReference type="eggNOG" id="ENOG502S2E3">
    <property type="taxonomic scope" value="Eukaryota"/>
</dbReference>
<sequence length="161" mass="18408">MISEDFIPTRGSLKKGTQSIDFKSVSFESYKPKKQEKIEISNEKPQNKKSEDFNIRRAKHEIVKFGMSGFDPEKKEEAKIQLAIKLGAKPKKNKYKNYKLLKEERAKLKQEEKTKAQFQQLGKNAIGKSTAKGKGFDRKRKKAKGGLLDVYGKVNLKNATK</sequence>
<accession>D6W9F6</accession>
<keyword evidence="3" id="KW-1185">Reference proteome</keyword>
<dbReference type="PANTHER" id="PTHR28366:SF1">
    <property type="entry name" value="CHROMOSOME 1 OPEN READING FRAME 131"/>
    <property type="match status" value="1"/>
</dbReference>
<feature type="region of interest" description="Disordered" evidence="1">
    <location>
        <begin position="31"/>
        <end position="54"/>
    </location>
</feature>